<dbReference type="InterPro" id="IPR037066">
    <property type="entry name" value="Plug_dom_sf"/>
</dbReference>
<evidence type="ECO:0000313" key="2">
    <source>
        <dbReference type="Proteomes" id="UP000033109"/>
    </source>
</evidence>
<sequence>MLSLGATTKLLAQDIKRNITGKVYDEISQEPLPFATIVLKSTDPPTVTTSDVNGHFVLEDVKVGRHTISTSMIGYDTYEIKEFLVSSGSVLSLNVGLQPSNKELDEVVVRVSKSTPLNSMATLSSRQFTVEETQRYAGGMDDPARLATSFAGVANPSFSNNGISVRGNNPDGLLWRIEGVEVPSPNHFANLSVAGGGLLSAISSQVMSNSDFYTGAFPAEYGNAFSGVFDINLREGNRYKRQYSFKAGVLGIEALAQGPLHKNTAATYIVNYRNSTMAVLAPILPKDAGILKYQDITFKSTFPTKKYGKFTLWGIGTIDGVDNYAEDSTNWESDFQRDNSKTAMYMYATALSHGILLPGDAFLKTSLSLTGSGLNFSEERLDYTLKAHPQSKAVNNTSSVTFQSEVSTSFNDKHTNKTGIRYTHNFFALDVEQSPANGTSPIQVTNQTGNTGFMQIFSQSKINLTPRLELNAGINAQYLMLNKALSIEPRAGIKYLLNDKQSLGYAYGMHSRMEQLSVYYATVNGGTPNTGLDLAKSSHHVFSYQAKITDDLHLSIEPYYQHLHHVPVASSGYISTLNNRNNIFFNKALVSKGRGRNIGIDLTLEKYLSEGYYYMLTAAVFDSKYTGADGLTRNTLFNKNYIFNLLAGNEWQVRKNNIFSTNIRLNYLGGNRVEPIDLDASMHRQEVIYGETEENVAFEKKHEDLPVLSLTLSYRVNRAKFSSLWSLQVLNVTGTKEYSGDFYNLKTNTVEAKFNRLLIPNISYKIEF</sequence>
<dbReference type="PATRIC" id="fig|400092.3.peg.3437"/>
<reference evidence="1 2" key="1">
    <citation type="journal article" date="2015" name="Sci. Rep.">
        <title>Unraveling adaptation of Pontibacter korlensis to radiation and infertility in desert through complete genome and comparative transcriptomic analysis.</title>
        <authorList>
            <person name="Dai J."/>
            <person name="Dai W."/>
            <person name="Qiu C."/>
            <person name="Yang Z."/>
            <person name="Zhang Y."/>
            <person name="Zhou M."/>
            <person name="Zhang L."/>
            <person name="Fang C."/>
            <person name="Gao Q."/>
            <person name="Yang Q."/>
            <person name="Li X."/>
            <person name="Wang Z."/>
            <person name="Wang Z."/>
            <person name="Jia Z."/>
            <person name="Chen X."/>
        </authorList>
    </citation>
    <scope>NUCLEOTIDE SEQUENCE [LARGE SCALE GENOMIC DNA]</scope>
    <source>
        <strain evidence="1 2">X14-1T</strain>
    </source>
</reference>
<dbReference type="AlphaFoldDB" id="A0A0E3UZ68"/>
<dbReference type="HOGENOM" id="CLU_016599_1_2_10"/>
<dbReference type="SUPFAM" id="SSF49464">
    <property type="entry name" value="Carboxypeptidase regulatory domain-like"/>
    <property type="match status" value="1"/>
</dbReference>
<name>A0A0E3UZ68_9BACT</name>
<accession>A0A0E3UZ68</accession>
<protein>
    <recommendedName>
        <fullName evidence="3">TonB-dependent receptor</fullName>
    </recommendedName>
</protein>
<keyword evidence="2" id="KW-1185">Reference proteome</keyword>
<organism evidence="1 2">
    <name type="scientific">Pontibacter korlensis</name>
    <dbReference type="NCBI Taxonomy" id="400092"/>
    <lineage>
        <taxon>Bacteria</taxon>
        <taxon>Pseudomonadati</taxon>
        <taxon>Bacteroidota</taxon>
        <taxon>Cytophagia</taxon>
        <taxon>Cytophagales</taxon>
        <taxon>Hymenobacteraceae</taxon>
        <taxon>Pontibacter</taxon>
    </lineage>
</organism>
<dbReference type="KEGG" id="pko:PKOR_15715"/>
<dbReference type="Gene3D" id="2.170.130.10">
    <property type="entry name" value="TonB-dependent receptor, plug domain"/>
    <property type="match status" value="1"/>
</dbReference>
<dbReference type="EMBL" id="CP009621">
    <property type="protein sequence ID" value="AKD05762.1"/>
    <property type="molecule type" value="Genomic_DNA"/>
</dbReference>
<dbReference type="STRING" id="400092.PKOR_15715"/>
<dbReference type="Pfam" id="PF13715">
    <property type="entry name" value="CarbopepD_reg_2"/>
    <property type="match status" value="1"/>
</dbReference>
<gene>
    <name evidence="1" type="ORF">PKOR_15715</name>
</gene>
<dbReference type="Gene3D" id="2.60.40.1120">
    <property type="entry name" value="Carboxypeptidase-like, regulatory domain"/>
    <property type="match status" value="1"/>
</dbReference>
<proteinExistence type="predicted"/>
<dbReference type="SUPFAM" id="SSF56935">
    <property type="entry name" value="Porins"/>
    <property type="match status" value="1"/>
</dbReference>
<evidence type="ECO:0000313" key="1">
    <source>
        <dbReference type="EMBL" id="AKD05762.1"/>
    </source>
</evidence>
<evidence type="ECO:0008006" key="3">
    <source>
        <dbReference type="Google" id="ProtNLM"/>
    </source>
</evidence>
<dbReference type="InterPro" id="IPR008969">
    <property type="entry name" value="CarboxyPept-like_regulatory"/>
</dbReference>
<dbReference type="Proteomes" id="UP000033109">
    <property type="component" value="Chromosome"/>
</dbReference>